<feature type="domain" description="GS catalytic" evidence="20">
    <location>
        <begin position="112"/>
        <end position="447"/>
    </location>
</feature>
<dbReference type="GeneID" id="97986549"/>
<feature type="binding site" evidence="16">
    <location>
        <position position="248"/>
    </location>
    <ligand>
        <name>Mg(2+)</name>
        <dbReference type="ChEBI" id="CHEBI:18420"/>
        <label>1</label>
    </ligand>
</feature>
<dbReference type="FunFam" id="3.30.590.10:FF:000003">
    <property type="entry name" value="Glutamine synthetase 2"/>
    <property type="match status" value="1"/>
</dbReference>
<dbReference type="RefSeq" id="WP_035322982.1">
    <property type="nucleotide sequence ID" value="NZ_CALBAU010000271.1"/>
</dbReference>
<gene>
    <name evidence="22" type="primary">glnA</name>
    <name evidence="22" type="ORF">DWY69_10175</name>
    <name evidence="21" type="ORF">DXC51_06560</name>
</gene>
<dbReference type="GO" id="GO:0006542">
    <property type="term" value="P:glutamine biosynthetic process"/>
    <property type="evidence" value="ECO:0007669"/>
    <property type="project" value="InterPro"/>
</dbReference>
<dbReference type="NCBIfam" id="TIGR00653">
    <property type="entry name" value="GlnA"/>
    <property type="match status" value="1"/>
</dbReference>
<evidence type="ECO:0000256" key="1">
    <source>
        <dbReference type="ARBA" id="ARBA00004496"/>
    </source>
</evidence>
<feature type="binding site" evidence="14">
    <location>
        <position position="301"/>
    </location>
    <ligand>
        <name>L-glutamate</name>
        <dbReference type="ChEBI" id="CHEBI:29985"/>
    </ligand>
</feature>
<keyword evidence="6 22" id="KW-0436">Ligase</keyword>
<evidence type="ECO:0000313" key="21">
    <source>
        <dbReference type="EMBL" id="RGE63713.1"/>
    </source>
</evidence>
<dbReference type="InterPro" id="IPR008147">
    <property type="entry name" value="Gln_synt_N"/>
</dbReference>
<evidence type="ECO:0000256" key="15">
    <source>
        <dbReference type="PIRSR" id="PIRSR604809-2"/>
    </source>
</evidence>
<dbReference type="EC" id="6.3.1.2" evidence="3"/>
<evidence type="ECO:0000256" key="18">
    <source>
        <dbReference type="RuleBase" id="RU000384"/>
    </source>
</evidence>
<dbReference type="PROSITE" id="PS51986">
    <property type="entry name" value="GS_BETA_GRASP"/>
    <property type="match status" value="1"/>
</dbReference>
<dbReference type="GO" id="GO:0005524">
    <property type="term" value="F:ATP binding"/>
    <property type="evidence" value="ECO:0007669"/>
    <property type="project" value="UniProtKB-KW"/>
</dbReference>
<dbReference type="InterPro" id="IPR004809">
    <property type="entry name" value="Gln_synth_I"/>
</dbReference>
<protein>
    <recommendedName>
        <fullName evidence="4">Glutamine synthetase</fullName>
        <ecNumber evidence="3">6.3.1.2</ecNumber>
    </recommendedName>
    <alternativeName>
        <fullName evidence="12">Glutamate--ammonia ligase</fullName>
    </alternativeName>
    <alternativeName>
        <fullName evidence="11">Glutamine synthetase I alpha</fullName>
    </alternativeName>
</protein>
<dbReference type="GO" id="GO:0046872">
    <property type="term" value="F:metal ion binding"/>
    <property type="evidence" value="ECO:0007669"/>
    <property type="project" value="UniProtKB-KW"/>
</dbReference>
<feature type="binding site" evidence="14">
    <location>
        <position position="338"/>
    </location>
    <ligand>
        <name>L-glutamate</name>
        <dbReference type="ChEBI" id="CHEBI:29985"/>
    </ligand>
</feature>
<dbReference type="AlphaFoldDB" id="A0A3E3IYT5"/>
<dbReference type="GO" id="GO:0005737">
    <property type="term" value="C:cytoplasm"/>
    <property type="evidence" value="ECO:0007669"/>
    <property type="project" value="UniProtKB-SubCell"/>
</dbReference>
<feature type="binding site" evidence="14">
    <location>
        <position position="319"/>
    </location>
    <ligand>
        <name>L-glutamate</name>
        <dbReference type="ChEBI" id="CHEBI:29985"/>
    </ligand>
</feature>
<feature type="binding site" evidence="16">
    <location>
        <position position="135"/>
    </location>
    <ligand>
        <name>Mg(2+)</name>
        <dbReference type="ChEBI" id="CHEBI:18420"/>
        <label>2</label>
    </ligand>
</feature>
<evidence type="ECO:0000256" key="8">
    <source>
        <dbReference type="ARBA" id="ARBA00022741"/>
    </source>
</evidence>
<comment type="similarity">
    <text evidence="2 17 18">Belongs to the glutamine synthetase family.</text>
</comment>
<proteinExistence type="inferred from homology"/>
<dbReference type="InterPro" id="IPR014746">
    <property type="entry name" value="Gln_synth/guanido_kin_cat_dom"/>
</dbReference>
<organism evidence="22 24">
    <name type="scientific">Eisenbergiella massiliensis</name>
    <dbReference type="NCBI Taxonomy" id="1720294"/>
    <lineage>
        <taxon>Bacteria</taxon>
        <taxon>Bacillati</taxon>
        <taxon>Bacillota</taxon>
        <taxon>Clostridia</taxon>
        <taxon>Lachnospirales</taxon>
        <taxon>Lachnospiraceae</taxon>
        <taxon>Eisenbergiella</taxon>
    </lineage>
</organism>
<evidence type="ECO:0000256" key="7">
    <source>
        <dbReference type="ARBA" id="ARBA00022723"/>
    </source>
</evidence>
<dbReference type="PROSITE" id="PS51987">
    <property type="entry name" value="GS_CATALYTIC"/>
    <property type="match status" value="1"/>
</dbReference>
<dbReference type="Proteomes" id="UP000260812">
    <property type="component" value="Unassembled WGS sequence"/>
</dbReference>
<comment type="caution">
    <text evidence="22">The sequence shown here is derived from an EMBL/GenBank/DDBJ whole genome shotgun (WGS) entry which is preliminary data.</text>
</comment>
<sequence>MQLAGKKYTKEDILRLVEEEDVEFIRLQFTDMFGCLKNMAITSSQLEKALDNRCMFDGSAIDGFVKIEESDLFLHPDLDTFEIFPWRPQQGKVARLICDVYRPGDKPFEGDPRYILKTALKEAEEMGYTFYVGPECEFFLFHMDENAMPTTITHEQAGYFDLGPVDRGENARRDMVLTLEDMGFVVETSHHEAAPAQHEIDFEYDEALATADNIMTFKLTVKTIAKRHGLHATFMPKPKAEVNGSGMHINMSLSRDGRNIFQDAGDENGLSREAYYFIGGILKHIRAITAITNPLVNSYKRLVPGFEAPVYIAWSTANRSPLLRIPAAGSEKTRIELRSPDPAANPYLALAVCLRAGLEGIREKTEPPKSVNCNIFAMTEDEKKLMGIERLPGTLIEAVEELEKDEFIRETLGEHVANKYIEAKKEEWNRYRAQVTDWEINEYLNRF</sequence>
<keyword evidence="10 16" id="KW-0460">Magnesium</keyword>
<dbReference type="SMART" id="SM01230">
    <property type="entry name" value="Gln-synt_C"/>
    <property type="match status" value="1"/>
</dbReference>
<evidence type="ECO:0000256" key="14">
    <source>
        <dbReference type="PIRSR" id="PIRSR604809-1"/>
    </source>
</evidence>
<feature type="binding site" evidence="15">
    <location>
        <position position="187"/>
    </location>
    <ligand>
        <name>ATP</name>
        <dbReference type="ChEBI" id="CHEBI:30616"/>
    </ligand>
</feature>
<keyword evidence="5" id="KW-0963">Cytoplasm</keyword>
<name>A0A3E3IYT5_9FIRM</name>
<evidence type="ECO:0000256" key="9">
    <source>
        <dbReference type="ARBA" id="ARBA00022840"/>
    </source>
</evidence>
<dbReference type="PANTHER" id="PTHR43785">
    <property type="entry name" value="GAMMA-GLUTAMYLPUTRESCINE SYNTHETASE"/>
    <property type="match status" value="1"/>
</dbReference>
<dbReference type="OrthoDB" id="9807095at2"/>
<dbReference type="EMBL" id="QVLU01000008">
    <property type="protein sequence ID" value="RGE72011.1"/>
    <property type="molecule type" value="Genomic_DNA"/>
</dbReference>
<feature type="binding site" evidence="16">
    <location>
        <position position="192"/>
    </location>
    <ligand>
        <name>Mg(2+)</name>
        <dbReference type="ChEBI" id="CHEBI:18420"/>
        <label>1</label>
    </ligand>
</feature>
<evidence type="ECO:0000256" key="2">
    <source>
        <dbReference type="ARBA" id="ARBA00009897"/>
    </source>
</evidence>
<evidence type="ECO:0000256" key="4">
    <source>
        <dbReference type="ARBA" id="ARBA00021364"/>
    </source>
</evidence>
<keyword evidence="9 15" id="KW-0067">ATP-binding</keyword>
<evidence type="ECO:0000313" key="23">
    <source>
        <dbReference type="Proteomes" id="UP000260812"/>
    </source>
</evidence>
<dbReference type="Pfam" id="PF00120">
    <property type="entry name" value="Gln-synt_C"/>
    <property type="match status" value="1"/>
</dbReference>
<dbReference type="InterPro" id="IPR036651">
    <property type="entry name" value="Gln_synt_N_sf"/>
</dbReference>
<dbReference type="PANTHER" id="PTHR43785:SF12">
    <property type="entry name" value="TYPE-1 GLUTAMINE SYNTHETASE 2"/>
    <property type="match status" value="1"/>
</dbReference>
<dbReference type="Pfam" id="PF03951">
    <property type="entry name" value="Gln-synt_N"/>
    <property type="match status" value="1"/>
</dbReference>
<feature type="binding site" evidence="16">
    <location>
        <position position="199"/>
    </location>
    <ligand>
        <name>Mg(2+)</name>
        <dbReference type="ChEBI" id="CHEBI:18420"/>
        <label>1</label>
    </ligand>
</feature>
<keyword evidence="8 15" id="KW-0547">Nucleotide-binding</keyword>
<feature type="binding site" evidence="16">
    <location>
        <position position="336"/>
    </location>
    <ligand>
        <name>Mg(2+)</name>
        <dbReference type="ChEBI" id="CHEBI:18420"/>
        <label>1</label>
    </ligand>
</feature>
<evidence type="ECO:0000313" key="22">
    <source>
        <dbReference type="EMBL" id="RGE72011.1"/>
    </source>
</evidence>
<evidence type="ECO:0000256" key="5">
    <source>
        <dbReference type="ARBA" id="ARBA00022490"/>
    </source>
</evidence>
<dbReference type="Gene3D" id="3.10.20.70">
    <property type="entry name" value="Glutamine synthetase, N-terminal domain"/>
    <property type="match status" value="1"/>
</dbReference>
<dbReference type="InterPro" id="IPR008146">
    <property type="entry name" value="Gln_synth_cat_dom"/>
</dbReference>
<evidence type="ECO:0000256" key="16">
    <source>
        <dbReference type="PIRSR" id="PIRSR604809-3"/>
    </source>
</evidence>
<comment type="subcellular location">
    <subcellularLocation>
        <location evidence="1">Cytoplasm</location>
    </subcellularLocation>
</comment>
<keyword evidence="7 16" id="KW-0479">Metal-binding</keyword>
<dbReference type="EMBL" id="QVLV01000003">
    <property type="protein sequence ID" value="RGE63713.1"/>
    <property type="molecule type" value="Genomic_DNA"/>
</dbReference>
<evidence type="ECO:0000256" key="11">
    <source>
        <dbReference type="ARBA" id="ARBA00030136"/>
    </source>
</evidence>
<dbReference type="GeneID" id="86055352"/>
<feature type="binding site" evidence="14">
    <location>
        <begin position="243"/>
        <end position="244"/>
    </location>
    <ligand>
        <name>L-glutamate</name>
        <dbReference type="ChEBI" id="CHEBI:29985"/>
    </ligand>
</feature>
<dbReference type="SUPFAM" id="SSF55931">
    <property type="entry name" value="Glutamine synthetase/guanido kinase"/>
    <property type="match status" value="1"/>
</dbReference>
<accession>A0A3E3IYT5</accession>
<evidence type="ECO:0000256" key="10">
    <source>
        <dbReference type="ARBA" id="ARBA00022842"/>
    </source>
</evidence>
<feature type="binding site" evidence="15">
    <location>
        <begin position="202"/>
        <end position="204"/>
    </location>
    <ligand>
        <name>ATP</name>
        <dbReference type="ChEBI" id="CHEBI:30616"/>
    </ligand>
</feature>
<dbReference type="FunFam" id="3.10.20.70:FF:000005">
    <property type="entry name" value="Glutamine synthetase"/>
    <property type="match status" value="1"/>
</dbReference>
<feature type="binding site" evidence="15">
    <location>
        <position position="319"/>
    </location>
    <ligand>
        <name>ATP</name>
        <dbReference type="ChEBI" id="CHEBI:30616"/>
    </ligand>
</feature>
<dbReference type="Gene3D" id="3.30.590.10">
    <property type="entry name" value="Glutamine synthetase/guanido kinase, catalytic domain"/>
    <property type="match status" value="1"/>
</dbReference>
<feature type="binding site" evidence="16">
    <location>
        <position position="137"/>
    </location>
    <ligand>
        <name>Mg(2+)</name>
        <dbReference type="ChEBI" id="CHEBI:18420"/>
        <label>1</label>
    </ligand>
</feature>
<evidence type="ECO:0000259" key="19">
    <source>
        <dbReference type="PROSITE" id="PS51986"/>
    </source>
</evidence>
<comment type="catalytic activity">
    <reaction evidence="13">
        <text>L-glutamate + NH4(+) + ATP = L-glutamine + ADP + phosphate + H(+)</text>
        <dbReference type="Rhea" id="RHEA:16169"/>
        <dbReference type="ChEBI" id="CHEBI:15378"/>
        <dbReference type="ChEBI" id="CHEBI:28938"/>
        <dbReference type="ChEBI" id="CHEBI:29985"/>
        <dbReference type="ChEBI" id="CHEBI:30616"/>
        <dbReference type="ChEBI" id="CHEBI:43474"/>
        <dbReference type="ChEBI" id="CHEBI:58359"/>
        <dbReference type="ChEBI" id="CHEBI:456216"/>
        <dbReference type="EC" id="6.3.1.2"/>
    </reaction>
</comment>
<feature type="domain" description="GS beta-grasp" evidence="19">
    <location>
        <begin position="20"/>
        <end position="105"/>
    </location>
</feature>
<comment type="cofactor">
    <cofactor evidence="16">
        <name>Mg(2+)</name>
        <dbReference type="ChEBI" id="CHEBI:18420"/>
    </cofactor>
    <text evidence="16">Binds 2 Mg(2+) ions per subunit.</text>
</comment>
<evidence type="ECO:0000256" key="17">
    <source>
        <dbReference type="PROSITE-ProRule" id="PRU01330"/>
    </source>
</evidence>
<feature type="binding site" evidence="14">
    <location>
        <position position="307"/>
    </location>
    <ligand>
        <name>L-glutamate</name>
        <dbReference type="ChEBI" id="CHEBI:29985"/>
    </ligand>
</feature>
<dbReference type="Proteomes" id="UP000261166">
    <property type="component" value="Unassembled WGS sequence"/>
</dbReference>
<dbReference type="SUPFAM" id="SSF54368">
    <property type="entry name" value="Glutamine synthetase, N-terminal domain"/>
    <property type="match status" value="1"/>
</dbReference>
<dbReference type="GO" id="GO:0004356">
    <property type="term" value="F:glutamine synthetase activity"/>
    <property type="evidence" value="ECO:0007669"/>
    <property type="project" value="UniProtKB-EC"/>
</dbReference>
<evidence type="ECO:0000313" key="24">
    <source>
        <dbReference type="Proteomes" id="UP000261166"/>
    </source>
</evidence>
<evidence type="ECO:0000256" key="6">
    <source>
        <dbReference type="ARBA" id="ARBA00022598"/>
    </source>
</evidence>
<reference evidence="22 24" key="1">
    <citation type="submission" date="2018-08" db="EMBL/GenBank/DDBJ databases">
        <title>A genome reference for cultivated species of the human gut microbiota.</title>
        <authorList>
            <person name="Zou Y."/>
            <person name="Xue W."/>
            <person name="Luo G."/>
        </authorList>
    </citation>
    <scope>NUCLEOTIDE SEQUENCE [LARGE SCALE GENOMIC DNA]</scope>
    <source>
        <strain evidence="22 24">AF26-4BH</strain>
        <strain evidence="21">TF05-5AC</strain>
    </source>
</reference>
<evidence type="ECO:0000256" key="12">
    <source>
        <dbReference type="ARBA" id="ARBA00030668"/>
    </source>
</evidence>
<evidence type="ECO:0000259" key="20">
    <source>
        <dbReference type="PROSITE" id="PS51987"/>
    </source>
</evidence>
<keyword evidence="23" id="KW-1185">Reference proteome</keyword>
<evidence type="ECO:0000256" key="3">
    <source>
        <dbReference type="ARBA" id="ARBA00012937"/>
    </source>
</evidence>
<evidence type="ECO:0000256" key="13">
    <source>
        <dbReference type="ARBA" id="ARBA00049436"/>
    </source>
</evidence>